<feature type="region of interest" description="Disordered" evidence="2">
    <location>
        <begin position="374"/>
        <end position="401"/>
    </location>
</feature>
<evidence type="ECO:0000256" key="2">
    <source>
        <dbReference type="SAM" id="MobiDB-lite"/>
    </source>
</evidence>
<keyword evidence="5" id="KW-1185">Reference proteome</keyword>
<dbReference type="Gene3D" id="3.30.200.20">
    <property type="entry name" value="Phosphorylase Kinase, domain 1"/>
    <property type="match status" value="1"/>
</dbReference>
<feature type="compositionally biased region" description="Polar residues" evidence="2">
    <location>
        <begin position="374"/>
        <end position="387"/>
    </location>
</feature>
<dbReference type="SUPFAM" id="SSF56112">
    <property type="entry name" value="Protein kinase-like (PK-like)"/>
    <property type="match status" value="1"/>
</dbReference>
<dbReference type="PROSITE" id="PS50011">
    <property type="entry name" value="PROTEIN_KINASE_DOM"/>
    <property type="match status" value="1"/>
</dbReference>
<dbReference type="AlphaFoldDB" id="A0AAW1QVU8"/>
<keyword evidence="1" id="KW-0547">Nucleotide-binding</keyword>
<evidence type="ECO:0000313" key="4">
    <source>
        <dbReference type="EMBL" id="KAK9825366.1"/>
    </source>
</evidence>
<reference evidence="4 5" key="1">
    <citation type="journal article" date="2024" name="Nat. Commun.">
        <title>Phylogenomics reveals the evolutionary origins of lichenization in chlorophyte algae.</title>
        <authorList>
            <person name="Puginier C."/>
            <person name="Libourel C."/>
            <person name="Otte J."/>
            <person name="Skaloud P."/>
            <person name="Haon M."/>
            <person name="Grisel S."/>
            <person name="Petersen M."/>
            <person name="Berrin J.G."/>
            <person name="Delaux P.M."/>
            <person name="Dal Grande F."/>
            <person name="Keller J."/>
        </authorList>
    </citation>
    <scope>NUCLEOTIDE SEQUENCE [LARGE SCALE GENOMIC DNA]</scope>
    <source>
        <strain evidence="4 5">SAG 245.80</strain>
    </source>
</reference>
<gene>
    <name evidence="4" type="ORF">WJX81_004837</name>
</gene>
<dbReference type="InterPro" id="IPR051681">
    <property type="entry name" value="Ser/Thr_Kinases-Pseudokinases"/>
</dbReference>
<feature type="compositionally biased region" description="Low complexity" evidence="2">
    <location>
        <begin position="388"/>
        <end position="401"/>
    </location>
</feature>
<dbReference type="InterPro" id="IPR008266">
    <property type="entry name" value="Tyr_kinase_AS"/>
</dbReference>
<dbReference type="EMBL" id="JALJOU010000075">
    <property type="protein sequence ID" value="KAK9825366.1"/>
    <property type="molecule type" value="Genomic_DNA"/>
</dbReference>
<dbReference type="Proteomes" id="UP001445335">
    <property type="component" value="Unassembled WGS sequence"/>
</dbReference>
<feature type="binding site" evidence="1">
    <location>
        <position position="329"/>
    </location>
    <ligand>
        <name>ATP</name>
        <dbReference type="ChEBI" id="CHEBI:30616"/>
    </ligand>
</feature>
<name>A0AAW1QVU8_9CHLO</name>
<dbReference type="InterPro" id="IPR011009">
    <property type="entry name" value="Kinase-like_dom_sf"/>
</dbReference>
<accession>A0AAW1QVU8</accession>
<dbReference type="Gene3D" id="1.10.510.10">
    <property type="entry name" value="Transferase(Phosphotransferase) domain 1"/>
    <property type="match status" value="1"/>
</dbReference>
<dbReference type="InterPro" id="IPR001245">
    <property type="entry name" value="Ser-Thr/Tyr_kinase_cat_dom"/>
</dbReference>
<feature type="compositionally biased region" description="Low complexity" evidence="2">
    <location>
        <begin position="16"/>
        <end position="27"/>
    </location>
</feature>
<feature type="domain" description="Protein kinase" evidence="3">
    <location>
        <begin position="302"/>
        <end position="597"/>
    </location>
</feature>
<dbReference type="GO" id="GO:0005524">
    <property type="term" value="F:ATP binding"/>
    <property type="evidence" value="ECO:0007669"/>
    <property type="project" value="UniProtKB-UniRule"/>
</dbReference>
<comment type="caution">
    <text evidence="4">The sequence shown here is derived from an EMBL/GenBank/DDBJ whole genome shotgun (WGS) entry which is preliminary data.</text>
</comment>
<evidence type="ECO:0000313" key="5">
    <source>
        <dbReference type="Proteomes" id="UP001445335"/>
    </source>
</evidence>
<protein>
    <recommendedName>
        <fullName evidence="3">Protein kinase domain-containing protein</fullName>
    </recommendedName>
</protein>
<dbReference type="PANTHER" id="PTHR44329:SF214">
    <property type="entry name" value="PROTEIN KINASE DOMAIN-CONTAINING PROTEIN"/>
    <property type="match status" value="1"/>
</dbReference>
<evidence type="ECO:0000256" key="1">
    <source>
        <dbReference type="PROSITE-ProRule" id="PRU10141"/>
    </source>
</evidence>
<evidence type="ECO:0000259" key="3">
    <source>
        <dbReference type="PROSITE" id="PS50011"/>
    </source>
</evidence>
<dbReference type="GO" id="GO:0004674">
    <property type="term" value="F:protein serine/threonine kinase activity"/>
    <property type="evidence" value="ECO:0007669"/>
    <property type="project" value="TreeGrafter"/>
</dbReference>
<organism evidence="4 5">
    <name type="scientific">Elliptochloris bilobata</name>
    <dbReference type="NCBI Taxonomy" id="381761"/>
    <lineage>
        <taxon>Eukaryota</taxon>
        <taxon>Viridiplantae</taxon>
        <taxon>Chlorophyta</taxon>
        <taxon>core chlorophytes</taxon>
        <taxon>Trebouxiophyceae</taxon>
        <taxon>Trebouxiophyceae incertae sedis</taxon>
        <taxon>Elliptochloris clade</taxon>
        <taxon>Elliptochloris</taxon>
    </lineage>
</organism>
<keyword evidence="1" id="KW-0067">ATP-binding</keyword>
<dbReference type="Pfam" id="PF07714">
    <property type="entry name" value="PK_Tyr_Ser-Thr"/>
    <property type="match status" value="1"/>
</dbReference>
<dbReference type="InterPro" id="IPR017441">
    <property type="entry name" value="Protein_kinase_ATP_BS"/>
</dbReference>
<feature type="region of interest" description="Disordered" evidence="2">
    <location>
        <begin position="1"/>
        <end position="37"/>
    </location>
</feature>
<dbReference type="InterPro" id="IPR000719">
    <property type="entry name" value="Prot_kinase_dom"/>
</dbReference>
<dbReference type="PANTHER" id="PTHR44329">
    <property type="entry name" value="SERINE/THREONINE-PROTEIN KINASE TNNI3K-RELATED"/>
    <property type="match status" value="1"/>
</dbReference>
<proteinExistence type="predicted"/>
<dbReference type="PROSITE" id="PS00107">
    <property type="entry name" value="PROTEIN_KINASE_ATP"/>
    <property type="match status" value="1"/>
</dbReference>
<sequence length="597" mass="63839">MGNCVGARQDPAHDTAAAAGEQRAHAAPGPADTVAQPAGEAAPLKPLTLVEDLQSSERFSGLAETAGRPEARFFCCHTLTSCDGEKQLGLLCLGSSRPRAADAGQGGILKHLACSVTKDLEAYWAAAAQDAHTMQVQGYLDEYRDAFLFVDTGTPGWRILHLNQAAIDKLGVAITAVRGRPFWDLFCAFDETSLSKVSSAMLFDMVAAGEDFTIRDAQWRHSSDSASERQRFFTMVFRPAGSTSSHSDSEGPGAHLADGAAGASNLCYFVAIHEMLSRSAASVFPSVATTMGPSPATPFTGLELGPLLGKGGYGRVYQALYGGSIVAAKVVTDCSLVRMKDDRPLEAVITAGFKNPGIVRTIAYSWLCHRSSRSPNDAATPPDSNNEADSPASAAWDSANSYPRDDGREMWMLLEYCDRGSLLDAVVGGQFRRPIEGGGEGPPNMDMILVTAQEIASGMAFLHSHGIIHGDLTGGNILLTSWPANQHGFCAKIADFGLARDLEVKSRIETKTYGTITHMPLEVLANGIISKASDAYAFGVLCWEVYMGTRAWDGMHCTQIVIAVTIRQRRLLLPPGAPAVFRELEIVLRLQEAAAQL</sequence>
<dbReference type="PROSITE" id="PS00109">
    <property type="entry name" value="PROTEIN_KINASE_TYR"/>
    <property type="match status" value="1"/>
</dbReference>